<name>A0A4R9G0I4_9LEPT</name>
<feature type="coiled-coil region" evidence="1">
    <location>
        <begin position="84"/>
        <end position="111"/>
    </location>
</feature>
<dbReference type="EMBL" id="RQEP01000010">
    <property type="protein sequence ID" value="TGK04896.1"/>
    <property type="molecule type" value="Genomic_DNA"/>
</dbReference>
<organism evidence="4 5">
    <name type="scientific">Leptospira semungkisensis</name>
    <dbReference type="NCBI Taxonomy" id="2484985"/>
    <lineage>
        <taxon>Bacteria</taxon>
        <taxon>Pseudomonadati</taxon>
        <taxon>Spirochaetota</taxon>
        <taxon>Spirochaetia</taxon>
        <taxon>Leptospirales</taxon>
        <taxon>Leptospiraceae</taxon>
        <taxon>Leptospira</taxon>
    </lineage>
</organism>
<dbReference type="RefSeq" id="WP_135586881.1">
    <property type="nucleotide sequence ID" value="NZ_RQEP01000010.1"/>
</dbReference>
<feature type="signal peptide" evidence="3">
    <location>
        <begin position="1"/>
        <end position="24"/>
    </location>
</feature>
<keyword evidence="1" id="KW-0175">Coiled coil</keyword>
<evidence type="ECO:0000313" key="5">
    <source>
        <dbReference type="Proteomes" id="UP000297453"/>
    </source>
</evidence>
<dbReference type="AlphaFoldDB" id="A0A4R9G0I4"/>
<evidence type="ECO:0000313" key="4">
    <source>
        <dbReference type="EMBL" id="TGK04896.1"/>
    </source>
</evidence>
<feature type="compositionally biased region" description="Basic and acidic residues" evidence="2">
    <location>
        <begin position="65"/>
        <end position="77"/>
    </location>
</feature>
<feature type="region of interest" description="Disordered" evidence="2">
    <location>
        <begin position="65"/>
        <end position="84"/>
    </location>
</feature>
<evidence type="ECO:0000256" key="1">
    <source>
        <dbReference type="SAM" id="Coils"/>
    </source>
</evidence>
<dbReference type="NCBIfam" id="NF047569">
    <property type="entry name" value="LIC10421_LIC12816_fam"/>
    <property type="match status" value="1"/>
</dbReference>
<protein>
    <submittedName>
        <fullName evidence="4">Uncharacterized protein</fullName>
    </submittedName>
</protein>
<evidence type="ECO:0000256" key="2">
    <source>
        <dbReference type="SAM" id="MobiDB-lite"/>
    </source>
</evidence>
<sequence>MKFKYPLAILLLLSLFPFSVSSFSAEEETKLIEKALVESLSTQEQKDIVRKYLLNLAKKKRDEAGHLRELASSEPKGEASSNRKRKLVELASQLEREAAIHEATLRNLQATSTQ</sequence>
<accession>A0A4R9G0I4</accession>
<proteinExistence type="predicted"/>
<evidence type="ECO:0000256" key="3">
    <source>
        <dbReference type="SAM" id="SignalP"/>
    </source>
</evidence>
<dbReference type="Proteomes" id="UP000297453">
    <property type="component" value="Unassembled WGS sequence"/>
</dbReference>
<dbReference type="OrthoDB" id="331563at2"/>
<dbReference type="NCBIfam" id="NF047526">
    <property type="entry name" value="LIC_10421_fam"/>
    <property type="match status" value="1"/>
</dbReference>
<keyword evidence="3" id="KW-0732">Signal</keyword>
<keyword evidence="5" id="KW-1185">Reference proteome</keyword>
<gene>
    <name evidence="4" type="ORF">EHO59_08560</name>
</gene>
<reference evidence="4" key="1">
    <citation type="journal article" date="2019" name="PLoS Negl. Trop. Dis.">
        <title>Revisiting the worldwide diversity of Leptospira species in the environment.</title>
        <authorList>
            <person name="Vincent A.T."/>
            <person name="Schiettekatte O."/>
            <person name="Bourhy P."/>
            <person name="Veyrier F.J."/>
            <person name="Picardeau M."/>
        </authorList>
    </citation>
    <scope>NUCLEOTIDE SEQUENCE [LARGE SCALE GENOMIC DNA]</scope>
    <source>
        <strain evidence="4">SSS9</strain>
    </source>
</reference>
<comment type="caution">
    <text evidence="4">The sequence shown here is derived from an EMBL/GenBank/DDBJ whole genome shotgun (WGS) entry which is preliminary data.</text>
</comment>
<feature type="chain" id="PRO_5020346865" evidence="3">
    <location>
        <begin position="25"/>
        <end position="114"/>
    </location>
</feature>